<feature type="region of interest" description="Disordered" evidence="1">
    <location>
        <begin position="119"/>
        <end position="138"/>
    </location>
</feature>
<keyword evidence="2" id="KW-1133">Transmembrane helix</keyword>
<gene>
    <name evidence="3" type="ORF">CEUSTIGMA_g6016.t1</name>
</gene>
<sequence>MAYPMYGQSPVWVPPQPIAGLAMKPPLVPPSPGQVLIRYEIVEPDVGCCKCEDLNITGIVSLVVLVFIFWPLAFIPCLVSDCHSSSQRPVYGYPPAMMPSPQPMGMPMMAPPLAPPPNYVNPQPFPQNYEQGAPSSKY</sequence>
<dbReference type="Proteomes" id="UP000232323">
    <property type="component" value="Unassembled WGS sequence"/>
</dbReference>
<comment type="caution">
    <text evidence="3">The sequence shown here is derived from an EMBL/GenBank/DDBJ whole genome shotgun (WGS) entry which is preliminary data.</text>
</comment>
<evidence type="ECO:0000313" key="3">
    <source>
        <dbReference type="EMBL" id="GAX78577.1"/>
    </source>
</evidence>
<evidence type="ECO:0000256" key="2">
    <source>
        <dbReference type="SAM" id="Phobius"/>
    </source>
</evidence>
<evidence type="ECO:0000313" key="4">
    <source>
        <dbReference type="Proteomes" id="UP000232323"/>
    </source>
</evidence>
<keyword evidence="2" id="KW-0472">Membrane</keyword>
<protein>
    <recommendedName>
        <fullName evidence="5">LITAF domain-containing protein</fullName>
    </recommendedName>
</protein>
<reference evidence="3 4" key="1">
    <citation type="submission" date="2017-08" db="EMBL/GenBank/DDBJ databases">
        <title>Acidophilic green algal genome provides insights into adaptation to an acidic environment.</title>
        <authorList>
            <person name="Hirooka S."/>
            <person name="Hirose Y."/>
            <person name="Kanesaki Y."/>
            <person name="Higuchi S."/>
            <person name="Fujiwara T."/>
            <person name="Onuma R."/>
            <person name="Era A."/>
            <person name="Ohbayashi R."/>
            <person name="Uzuka A."/>
            <person name="Nozaki H."/>
            <person name="Yoshikawa H."/>
            <person name="Miyagishima S.Y."/>
        </authorList>
    </citation>
    <scope>NUCLEOTIDE SEQUENCE [LARGE SCALE GENOMIC DNA]</scope>
    <source>
        <strain evidence="3 4">NIES-2499</strain>
    </source>
</reference>
<feature type="transmembrane region" description="Helical" evidence="2">
    <location>
        <begin position="59"/>
        <end position="79"/>
    </location>
</feature>
<accession>A0A250X684</accession>
<name>A0A250X684_9CHLO</name>
<organism evidence="3 4">
    <name type="scientific">Chlamydomonas eustigma</name>
    <dbReference type="NCBI Taxonomy" id="1157962"/>
    <lineage>
        <taxon>Eukaryota</taxon>
        <taxon>Viridiplantae</taxon>
        <taxon>Chlorophyta</taxon>
        <taxon>core chlorophytes</taxon>
        <taxon>Chlorophyceae</taxon>
        <taxon>CS clade</taxon>
        <taxon>Chlamydomonadales</taxon>
        <taxon>Chlamydomonadaceae</taxon>
        <taxon>Chlamydomonas</taxon>
    </lineage>
</organism>
<proteinExistence type="predicted"/>
<evidence type="ECO:0000256" key="1">
    <source>
        <dbReference type="SAM" id="MobiDB-lite"/>
    </source>
</evidence>
<keyword evidence="2" id="KW-0812">Transmembrane</keyword>
<dbReference type="OrthoDB" id="2019198at2759"/>
<evidence type="ECO:0008006" key="5">
    <source>
        <dbReference type="Google" id="ProtNLM"/>
    </source>
</evidence>
<keyword evidence="4" id="KW-1185">Reference proteome</keyword>
<dbReference type="AlphaFoldDB" id="A0A250X684"/>
<dbReference type="EMBL" id="BEGY01000033">
    <property type="protein sequence ID" value="GAX78577.1"/>
    <property type="molecule type" value="Genomic_DNA"/>
</dbReference>